<dbReference type="OrthoDB" id="336381at2157"/>
<feature type="domain" description="Metallo-beta-lactamase" evidence="2">
    <location>
        <begin position="42"/>
        <end position="233"/>
    </location>
</feature>
<organism evidence="3 4">
    <name type="scientific">Halosimplex rubrum</name>
    <dbReference type="NCBI Taxonomy" id="869889"/>
    <lineage>
        <taxon>Archaea</taxon>
        <taxon>Methanobacteriati</taxon>
        <taxon>Methanobacteriota</taxon>
        <taxon>Stenosarchaea group</taxon>
        <taxon>Halobacteria</taxon>
        <taxon>Halobacteriales</taxon>
        <taxon>Haloarculaceae</taxon>
        <taxon>Halosimplex</taxon>
    </lineage>
</organism>
<protein>
    <submittedName>
        <fullName evidence="3">MBL fold metallo-hydrolase</fullName>
    </submittedName>
</protein>
<evidence type="ECO:0000313" key="4">
    <source>
        <dbReference type="Proteomes" id="UP000509667"/>
    </source>
</evidence>
<reference evidence="3 4" key="1">
    <citation type="submission" date="2020-07" db="EMBL/GenBank/DDBJ databases">
        <title>Halosimplex pelagicum sp. nov. and Halosimplex rubrum sp. nov., isolated from salted brown alga Laminaria, and emended description of the genus Halosimplex.</title>
        <authorList>
            <person name="Cui H."/>
        </authorList>
    </citation>
    <scope>NUCLEOTIDE SEQUENCE [LARGE SCALE GENOMIC DNA]</scope>
    <source>
        <strain evidence="3 4">R27</strain>
    </source>
</reference>
<dbReference type="GO" id="GO:0016787">
    <property type="term" value="F:hydrolase activity"/>
    <property type="evidence" value="ECO:0007669"/>
    <property type="project" value="UniProtKB-KW"/>
</dbReference>
<name>A0A7D5TAW4_9EURY</name>
<keyword evidence="1 3" id="KW-0378">Hydrolase</keyword>
<dbReference type="GeneID" id="56076386"/>
<dbReference type="Pfam" id="PF12706">
    <property type="entry name" value="Lactamase_B_2"/>
    <property type="match status" value="1"/>
</dbReference>
<keyword evidence="4" id="KW-1185">Reference proteome</keyword>
<dbReference type="Proteomes" id="UP000509667">
    <property type="component" value="Chromosome"/>
</dbReference>
<dbReference type="InterPro" id="IPR001279">
    <property type="entry name" value="Metallo-B-lactamas"/>
</dbReference>
<dbReference type="Gene3D" id="3.60.15.10">
    <property type="entry name" value="Ribonuclease Z/Hydroxyacylglutathione hydrolase-like"/>
    <property type="match status" value="1"/>
</dbReference>
<dbReference type="AlphaFoldDB" id="A0A7D5TAW4"/>
<dbReference type="PANTHER" id="PTHR43546:SF9">
    <property type="entry name" value="L-ASCORBATE-6-PHOSPHATE LACTONASE ULAG-RELATED"/>
    <property type="match status" value="1"/>
</dbReference>
<dbReference type="InterPro" id="IPR050114">
    <property type="entry name" value="UPF0173_UPF0282_UlaG_hydrolase"/>
</dbReference>
<dbReference type="KEGG" id="hrr:HZS55_00945"/>
<proteinExistence type="predicted"/>
<gene>
    <name evidence="3" type="ORF">HZS55_00945</name>
</gene>
<dbReference type="SUPFAM" id="SSF56281">
    <property type="entry name" value="Metallo-hydrolase/oxidoreductase"/>
    <property type="match status" value="1"/>
</dbReference>
<evidence type="ECO:0000256" key="1">
    <source>
        <dbReference type="ARBA" id="ARBA00022801"/>
    </source>
</evidence>
<dbReference type="PANTHER" id="PTHR43546">
    <property type="entry name" value="UPF0173 METAL-DEPENDENT HYDROLASE MJ1163-RELATED"/>
    <property type="match status" value="1"/>
</dbReference>
<evidence type="ECO:0000259" key="2">
    <source>
        <dbReference type="Pfam" id="PF12706"/>
    </source>
</evidence>
<accession>A0A7D5TAW4</accession>
<dbReference type="InterPro" id="IPR036866">
    <property type="entry name" value="RibonucZ/Hydroxyglut_hydro"/>
</dbReference>
<evidence type="ECO:0000313" key="3">
    <source>
        <dbReference type="EMBL" id="QLH75956.1"/>
    </source>
</evidence>
<dbReference type="RefSeq" id="WP_179909902.1">
    <property type="nucleotide sequence ID" value="NZ_CP058910.1"/>
</dbReference>
<dbReference type="EMBL" id="CP058910">
    <property type="protein sequence ID" value="QLH75956.1"/>
    <property type="molecule type" value="Genomic_DNA"/>
</dbReference>
<sequence>MTITSDWGEWWAREELFGPDVEGVSLWFLGVTGWAIRTPETTLFIDPYFSTERDREYIARMPPVPMEPAWAEACDAVFCTHDHRDHFWPPSFGPLLDHDGAAVHAPAACYENHDVSDMPDDSQEVVEPGDSYEVGDLTIHVRGGRDPDADGSVTYVLEHEAGTIFHGGDNRPCDAFEAVGEEFDVDMGMLSYGTSARLYQDGEVVRRKLYNDAQDVIDAANMVGIERLVPTHWRRWRAIQADPGALAKAATTFEYPRIIEEIEVGDRLRLDRPGVVTPTRLDGE</sequence>